<proteinExistence type="predicted"/>
<keyword evidence="3" id="KW-1185">Reference proteome</keyword>
<sequence length="256" mass="27847">MKSSHILRRALFNYFLITLLGASGPSIAQVPTLCVSQHLALIKKDGKQLGIAPDEASELIGRVARSIGLSQTVTTVPCHFFSKAAAWNARDNAGIPDGDYVIYNPDWVREVIGSDRTQAIALFGHELGHFVNRHFDTRQYLSSIDKEKEADRFAGCAVARLKGDFAALDNLFKRLRGDVSADYPDRLSSLESARGAMEIVVGTQQGAVAVQNTGWSGGARKPLSPVVRTGAGGAGRNRVTVPSLRQLCACNQRRWR</sequence>
<feature type="signal peptide" evidence="1">
    <location>
        <begin position="1"/>
        <end position="28"/>
    </location>
</feature>
<evidence type="ECO:0000313" key="3">
    <source>
        <dbReference type="Proteomes" id="UP000298763"/>
    </source>
</evidence>
<keyword evidence="1" id="KW-0732">Signal</keyword>
<dbReference type="Proteomes" id="UP000298763">
    <property type="component" value="Chromosome"/>
</dbReference>
<feature type="chain" id="PRO_5046877057" description="M48 family metalloprotease" evidence="1">
    <location>
        <begin position="29"/>
        <end position="256"/>
    </location>
</feature>
<dbReference type="EMBL" id="CP040017">
    <property type="protein sequence ID" value="QCP12087.1"/>
    <property type="molecule type" value="Genomic_DNA"/>
</dbReference>
<name>A0ABX5UJV8_9BURK</name>
<organism evidence="2 3">
    <name type="scientific">Pseudoduganella umbonata</name>
    <dbReference type="NCBI Taxonomy" id="864828"/>
    <lineage>
        <taxon>Bacteria</taxon>
        <taxon>Pseudomonadati</taxon>
        <taxon>Pseudomonadota</taxon>
        <taxon>Betaproteobacteria</taxon>
        <taxon>Burkholderiales</taxon>
        <taxon>Oxalobacteraceae</taxon>
        <taxon>Telluria group</taxon>
        <taxon>Pseudoduganella</taxon>
    </lineage>
</organism>
<gene>
    <name evidence="2" type="ORF">FCL38_17950</name>
</gene>
<protein>
    <recommendedName>
        <fullName evidence="4">M48 family metalloprotease</fullName>
    </recommendedName>
</protein>
<dbReference type="RefSeq" id="WP_137314927.1">
    <property type="nucleotide sequence ID" value="NZ_CP040017.1"/>
</dbReference>
<reference evidence="2 3" key="1">
    <citation type="submission" date="2019-05" db="EMBL/GenBank/DDBJ databases">
        <title>Draft Genome Sequences of Six Type Strains of the Genus Massilia.</title>
        <authorList>
            <person name="Miess H."/>
            <person name="Frediansyhah A."/>
            <person name="Gross H."/>
        </authorList>
    </citation>
    <scope>NUCLEOTIDE SEQUENCE [LARGE SCALE GENOMIC DNA]</scope>
    <source>
        <strain evidence="2 3">DSMZ 26121</strain>
    </source>
</reference>
<evidence type="ECO:0000256" key="1">
    <source>
        <dbReference type="SAM" id="SignalP"/>
    </source>
</evidence>
<evidence type="ECO:0000313" key="2">
    <source>
        <dbReference type="EMBL" id="QCP12087.1"/>
    </source>
</evidence>
<evidence type="ECO:0008006" key="4">
    <source>
        <dbReference type="Google" id="ProtNLM"/>
    </source>
</evidence>
<accession>A0ABX5UJV8</accession>